<dbReference type="OrthoDB" id="9815205at2"/>
<keyword evidence="1" id="KW-0732">Signal</keyword>
<dbReference type="GO" id="GO:0016491">
    <property type="term" value="F:oxidoreductase activity"/>
    <property type="evidence" value="ECO:0007669"/>
    <property type="project" value="InterPro"/>
</dbReference>
<dbReference type="Pfam" id="PF08534">
    <property type="entry name" value="Redoxin"/>
    <property type="match status" value="1"/>
</dbReference>
<dbReference type="InterPro" id="IPR036249">
    <property type="entry name" value="Thioredoxin-like_sf"/>
</dbReference>
<dbReference type="PANTHER" id="PTHR42852">
    <property type="entry name" value="THIOL:DISULFIDE INTERCHANGE PROTEIN DSBE"/>
    <property type="match status" value="1"/>
</dbReference>
<dbReference type="Proteomes" id="UP000028623">
    <property type="component" value="Unassembled WGS sequence"/>
</dbReference>
<dbReference type="STRING" id="421072.SAMN04488097_2766"/>
<evidence type="ECO:0000313" key="4">
    <source>
        <dbReference type="Proteomes" id="UP000028623"/>
    </source>
</evidence>
<dbReference type="PROSITE" id="PS51352">
    <property type="entry name" value="THIOREDOXIN_2"/>
    <property type="match status" value="1"/>
</dbReference>
<name>A0A085BIV1_9FLAO</name>
<evidence type="ECO:0000259" key="2">
    <source>
        <dbReference type="PROSITE" id="PS51352"/>
    </source>
</evidence>
<keyword evidence="4" id="KW-1185">Reference proteome</keyword>
<dbReference type="PANTHER" id="PTHR42852:SF17">
    <property type="entry name" value="THIOREDOXIN-LIKE PROTEIN HI_1115"/>
    <property type="match status" value="1"/>
</dbReference>
<sequence>MITTLKFKTPIFILMMTLFSFSLSAMQSRVENQDGPIPQNNVNDNEDIILIDENGKKIALSELKGKVVFVNFWATWCRPCVEEMPSIRDLKDKFKGNDNIVFVLLNVEANLTKSKKFMKDKNYDLPVYVAADTIPSQYFQGAIPTTLIFNKKGELEAQMQGGQDFDRPEIYEALKKLTGQ</sequence>
<dbReference type="eggNOG" id="COG0526">
    <property type="taxonomic scope" value="Bacteria"/>
</dbReference>
<dbReference type="EMBL" id="JPLY01000003">
    <property type="protein sequence ID" value="KFC22396.1"/>
    <property type="molecule type" value="Genomic_DNA"/>
</dbReference>
<dbReference type="RefSeq" id="WP_034741440.1">
    <property type="nucleotide sequence ID" value="NZ_FOFI01000003.1"/>
</dbReference>
<feature type="domain" description="Thioredoxin" evidence="2">
    <location>
        <begin position="19"/>
        <end position="179"/>
    </location>
</feature>
<reference evidence="3 4" key="1">
    <citation type="submission" date="2014-07" db="EMBL/GenBank/DDBJ databases">
        <title>Epilithonimonas lactis LMG 22401 Genome.</title>
        <authorList>
            <person name="Pipes S.E."/>
            <person name="Stropko S.J."/>
        </authorList>
    </citation>
    <scope>NUCLEOTIDE SEQUENCE [LARGE SCALE GENOMIC DNA]</scope>
    <source>
        <strain evidence="3 4">LMG 24401</strain>
    </source>
</reference>
<proteinExistence type="predicted"/>
<dbReference type="SUPFAM" id="SSF52833">
    <property type="entry name" value="Thioredoxin-like"/>
    <property type="match status" value="1"/>
</dbReference>
<feature type="chain" id="PRO_5001787002" description="Thioredoxin domain-containing protein" evidence="1">
    <location>
        <begin position="26"/>
        <end position="180"/>
    </location>
</feature>
<evidence type="ECO:0000256" key="1">
    <source>
        <dbReference type="SAM" id="SignalP"/>
    </source>
</evidence>
<dbReference type="Gene3D" id="3.40.30.10">
    <property type="entry name" value="Glutaredoxin"/>
    <property type="match status" value="1"/>
</dbReference>
<organism evidence="3 4">
    <name type="scientific">Epilithonimonas lactis</name>
    <dbReference type="NCBI Taxonomy" id="421072"/>
    <lineage>
        <taxon>Bacteria</taxon>
        <taxon>Pseudomonadati</taxon>
        <taxon>Bacteroidota</taxon>
        <taxon>Flavobacteriia</taxon>
        <taxon>Flavobacteriales</taxon>
        <taxon>Weeksellaceae</taxon>
        <taxon>Chryseobacterium group</taxon>
        <taxon>Epilithonimonas</taxon>
    </lineage>
</organism>
<dbReference type="InterPro" id="IPR013766">
    <property type="entry name" value="Thioredoxin_domain"/>
</dbReference>
<protein>
    <recommendedName>
        <fullName evidence="2">Thioredoxin domain-containing protein</fullName>
    </recommendedName>
</protein>
<dbReference type="AlphaFoldDB" id="A0A085BIV1"/>
<dbReference type="CDD" id="cd02966">
    <property type="entry name" value="TlpA_like_family"/>
    <property type="match status" value="1"/>
</dbReference>
<evidence type="ECO:0000313" key="3">
    <source>
        <dbReference type="EMBL" id="KFC22396.1"/>
    </source>
</evidence>
<dbReference type="InterPro" id="IPR050553">
    <property type="entry name" value="Thioredoxin_ResA/DsbE_sf"/>
</dbReference>
<comment type="caution">
    <text evidence="3">The sequence shown here is derived from an EMBL/GenBank/DDBJ whole genome shotgun (WGS) entry which is preliminary data.</text>
</comment>
<gene>
    <name evidence="3" type="ORF">IO89_10720</name>
</gene>
<accession>A0A085BIV1</accession>
<dbReference type="InterPro" id="IPR013740">
    <property type="entry name" value="Redoxin"/>
</dbReference>
<feature type="signal peptide" evidence="1">
    <location>
        <begin position="1"/>
        <end position="25"/>
    </location>
</feature>